<evidence type="ECO:0000313" key="2">
    <source>
        <dbReference type="EMBL" id="MFC4351336.1"/>
    </source>
</evidence>
<reference evidence="3" key="1">
    <citation type="journal article" date="2019" name="Int. J. Syst. Evol. Microbiol.">
        <title>The Global Catalogue of Microorganisms (GCM) 10K type strain sequencing project: providing services to taxonomists for standard genome sequencing and annotation.</title>
        <authorList>
            <consortium name="The Broad Institute Genomics Platform"/>
            <consortium name="The Broad Institute Genome Sequencing Center for Infectious Disease"/>
            <person name="Wu L."/>
            <person name="Ma J."/>
        </authorList>
    </citation>
    <scope>NUCLEOTIDE SEQUENCE [LARGE SCALE GENOMIC DNA]</scope>
    <source>
        <strain evidence="3">CECT 8472</strain>
    </source>
</reference>
<protein>
    <submittedName>
        <fullName evidence="2">Uncharacterized protein</fullName>
    </submittedName>
</protein>
<evidence type="ECO:0000256" key="1">
    <source>
        <dbReference type="SAM" id="MobiDB-lite"/>
    </source>
</evidence>
<sequence>MYAGPGRPSPKEPFAPRSPQAGRGSPFHQARLEDALRRLQQLRTPYRFYVLKFSERISEALTSRVLEGAAAHAYHIRIDEQTFGVLDIAGDHQASNSHDAFLQGLLRKLEKQYRQFSGASWLPVAVDYIEGRTDEINGVEDMLLLAASRNRKEAGDNSMHSSKESGQQEYRAFA</sequence>
<feature type="compositionally biased region" description="Polar residues" evidence="1">
    <location>
        <begin position="158"/>
        <end position="168"/>
    </location>
</feature>
<name>A0ABV8UJ83_9PROT</name>
<keyword evidence="3" id="KW-1185">Reference proteome</keyword>
<dbReference type="RefSeq" id="WP_382421671.1">
    <property type="nucleotide sequence ID" value="NZ_JBHSCW010000003.1"/>
</dbReference>
<feature type="region of interest" description="Disordered" evidence="1">
    <location>
        <begin position="153"/>
        <end position="174"/>
    </location>
</feature>
<feature type="region of interest" description="Disordered" evidence="1">
    <location>
        <begin position="1"/>
        <end position="26"/>
    </location>
</feature>
<organism evidence="2 3">
    <name type="scientific">Fodinicurvata halophila</name>
    <dbReference type="NCBI Taxonomy" id="1419723"/>
    <lineage>
        <taxon>Bacteria</taxon>
        <taxon>Pseudomonadati</taxon>
        <taxon>Pseudomonadota</taxon>
        <taxon>Alphaproteobacteria</taxon>
        <taxon>Rhodospirillales</taxon>
        <taxon>Rhodovibrionaceae</taxon>
        <taxon>Fodinicurvata</taxon>
    </lineage>
</organism>
<evidence type="ECO:0000313" key="3">
    <source>
        <dbReference type="Proteomes" id="UP001595799"/>
    </source>
</evidence>
<comment type="caution">
    <text evidence="2">The sequence shown here is derived from an EMBL/GenBank/DDBJ whole genome shotgun (WGS) entry which is preliminary data.</text>
</comment>
<gene>
    <name evidence="2" type="ORF">ACFOW6_07260</name>
</gene>
<dbReference type="Proteomes" id="UP001595799">
    <property type="component" value="Unassembled WGS sequence"/>
</dbReference>
<dbReference type="EMBL" id="JBHSCW010000003">
    <property type="protein sequence ID" value="MFC4351336.1"/>
    <property type="molecule type" value="Genomic_DNA"/>
</dbReference>
<accession>A0ABV8UJ83</accession>
<proteinExistence type="predicted"/>